<keyword evidence="2" id="KW-1185">Reference proteome</keyword>
<evidence type="ECO:0000313" key="1">
    <source>
        <dbReference type="EMBL" id="EJT97958.1"/>
    </source>
</evidence>
<dbReference type="AlphaFoldDB" id="M5FQU8"/>
<accession>M5FQU8</accession>
<dbReference type="GeneID" id="63688952"/>
<dbReference type="RefSeq" id="XP_040624856.1">
    <property type="nucleotide sequence ID" value="XM_040773890.1"/>
</dbReference>
<dbReference type="EMBL" id="JH795875">
    <property type="protein sequence ID" value="EJT97958.1"/>
    <property type="molecule type" value="Genomic_DNA"/>
</dbReference>
<dbReference type="HOGENOM" id="CLU_2979056_0_0_1"/>
<sequence>MGYQLVQAIGSAIESKDISIMSQAGHMADTDGDNARWVNPWSVYGGYTLIDSGLPSWS</sequence>
<protein>
    <submittedName>
        <fullName evidence="1">Uncharacterized protein</fullName>
    </submittedName>
</protein>
<organism evidence="1 2">
    <name type="scientific">Dacryopinax primogenitus (strain DJM 731)</name>
    <name type="common">Brown rot fungus</name>
    <dbReference type="NCBI Taxonomy" id="1858805"/>
    <lineage>
        <taxon>Eukaryota</taxon>
        <taxon>Fungi</taxon>
        <taxon>Dikarya</taxon>
        <taxon>Basidiomycota</taxon>
        <taxon>Agaricomycotina</taxon>
        <taxon>Dacrymycetes</taxon>
        <taxon>Dacrymycetales</taxon>
        <taxon>Dacrymycetaceae</taxon>
        <taxon>Dacryopinax</taxon>
    </lineage>
</organism>
<evidence type="ECO:0000313" key="2">
    <source>
        <dbReference type="Proteomes" id="UP000030653"/>
    </source>
</evidence>
<gene>
    <name evidence="1" type="ORF">DACRYDRAFT_24870</name>
</gene>
<reference evidence="1 2" key="1">
    <citation type="journal article" date="2012" name="Science">
        <title>The Paleozoic origin of enzymatic lignin decomposition reconstructed from 31 fungal genomes.</title>
        <authorList>
            <person name="Floudas D."/>
            <person name="Binder M."/>
            <person name="Riley R."/>
            <person name="Barry K."/>
            <person name="Blanchette R.A."/>
            <person name="Henrissat B."/>
            <person name="Martinez A.T."/>
            <person name="Otillar R."/>
            <person name="Spatafora J.W."/>
            <person name="Yadav J.S."/>
            <person name="Aerts A."/>
            <person name="Benoit I."/>
            <person name="Boyd A."/>
            <person name="Carlson A."/>
            <person name="Copeland A."/>
            <person name="Coutinho P.M."/>
            <person name="de Vries R.P."/>
            <person name="Ferreira P."/>
            <person name="Findley K."/>
            <person name="Foster B."/>
            <person name="Gaskell J."/>
            <person name="Glotzer D."/>
            <person name="Gorecki P."/>
            <person name="Heitman J."/>
            <person name="Hesse C."/>
            <person name="Hori C."/>
            <person name="Igarashi K."/>
            <person name="Jurgens J.A."/>
            <person name="Kallen N."/>
            <person name="Kersten P."/>
            <person name="Kohler A."/>
            <person name="Kuees U."/>
            <person name="Kumar T.K.A."/>
            <person name="Kuo A."/>
            <person name="LaButti K."/>
            <person name="Larrondo L.F."/>
            <person name="Lindquist E."/>
            <person name="Ling A."/>
            <person name="Lombard V."/>
            <person name="Lucas S."/>
            <person name="Lundell T."/>
            <person name="Martin R."/>
            <person name="McLaughlin D.J."/>
            <person name="Morgenstern I."/>
            <person name="Morin E."/>
            <person name="Murat C."/>
            <person name="Nagy L.G."/>
            <person name="Nolan M."/>
            <person name="Ohm R.A."/>
            <person name="Patyshakuliyeva A."/>
            <person name="Rokas A."/>
            <person name="Ruiz-Duenas F.J."/>
            <person name="Sabat G."/>
            <person name="Salamov A."/>
            <person name="Samejima M."/>
            <person name="Schmutz J."/>
            <person name="Slot J.C."/>
            <person name="St John F."/>
            <person name="Stenlid J."/>
            <person name="Sun H."/>
            <person name="Sun S."/>
            <person name="Syed K."/>
            <person name="Tsang A."/>
            <person name="Wiebenga A."/>
            <person name="Young D."/>
            <person name="Pisabarro A."/>
            <person name="Eastwood D.C."/>
            <person name="Martin F."/>
            <person name="Cullen D."/>
            <person name="Grigoriev I.V."/>
            <person name="Hibbett D.S."/>
        </authorList>
    </citation>
    <scope>NUCLEOTIDE SEQUENCE [LARGE SCALE GENOMIC DNA]</scope>
    <source>
        <strain evidence="1 2">DJM-731 SS1</strain>
    </source>
</reference>
<dbReference type="Proteomes" id="UP000030653">
    <property type="component" value="Unassembled WGS sequence"/>
</dbReference>
<name>M5FQU8_DACPD</name>
<proteinExistence type="predicted"/>